<gene>
    <name evidence="1" type="ORF">MUN82_12290</name>
</gene>
<organism evidence="1 2">
    <name type="scientific">Hymenobacter aerilatus</name>
    <dbReference type="NCBI Taxonomy" id="2932251"/>
    <lineage>
        <taxon>Bacteria</taxon>
        <taxon>Pseudomonadati</taxon>
        <taxon>Bacteroidota</taxon>
        <taxon>Cytophagia</taxon>
        <taxon>Cytophagales</taxon>
        <taxon>Hymenobacteraceae</taxon>
        <taxon>Hymenobacter</taxon>
    </lineage>
</organism>
<keyword evidence="2" id="KW-1185">Reference proteome</keyword>
<dbReference type="Proteomes" id="UP000829925">
    <property type="component" value="Chromosome"/>
</dbReference>
<dbReference type="RefSeq" id="WP_245090773.1">
    <property type="nucleotide sequence ID" value="NZ_CP095053.1"/>
</dbReference>
<dbReference type="KEGG" id="haei:MUN82_12290"/>
<reference evidence="1 2" key="1">
    <citation type="submission" date="2022-04" db="EMBL/GenBank/DDBJ databases">
        <title>Hymenobacter sp. isolated from the air.</title>
        <authorList>
            <person name="Won M."/>
            <person name="Lee C.-M."/>
            <person name="Woen H.-Y."/>
            <person name="Kwon S.-W."/>
        </authorList>
    </citation>
    <scope>NUCLEOTIDE SEQUENCE [LARGE SCALE GENOMIC DNA]</scope>
    <source>
        <strain evidence="2">5413 J-13</strain>
    </source>
</reference>
<accession>A0A8T9SPU1</accession>
<dbReference type="EMBL" id="CP095053">
    <property type="protein sequence ID" value="UOR03727.1"/>
    <property type="molecule type" value="Genomic_DNA"/>
</dbReference>
<dbReference type="AlphaFoldDB" id="A0A8T9SPU1"/>
<evidence type="ECO:0000313" key="1">
    <source>
        <dbReference type="EMBL" id="UOR03727.1"/>
    </source>
</evidence>
<name>A0A8T9SPU1_9BACT</name>
<evidence type="ECO:0000313" key="2">
    <source>
        <dbReference type="Proteomes" id="UP000829925"/>
    </source>
</evidence>
<sequence>MEQQNFNITQTALLSLHFTEMGVSADGAFVFLANTRNSDAGFYGYKRIAALDVLNGNYVRLYGKPEGEQAPEHPLWEGEVDSIQELKDTISTIESQQ</sequence>
<protein>
    <submittedName>
        <fullName evidence="1">Uncharacterized protein</fullName>
    </submittedName>
</protein>
<proteinExistence type="predicted"/>